<feature type="compositionally biased region" description="Polar residues" evidence="1">
    <location>
        <begin position="7"/>
        <end position="24"/>
    </location>
</feature>
<dbReference type="EMBL" id="JAWDGP010000265">
    <property type="protein sequence ID" value="KAK3802157.1"/>
    <property type="molecule type" value="Genomic_DNA"/>
</dbReference>
<sequence length="88" mass="9762">MKAAISHNKSMARGSSQAPTVSRQTVEIENRLRTKQGVPEGVLPFPHRPRSCAAEVTGHYLTRTCLRDSHQHRSIHSEMKTNVAQDSG</sequence>
<organism evidence="2 3">
    <name type="scientific">Elysia crispata</name>
    <name type="common">lettuce slug</name>
    <dbReference type="NCBI Taxonomy" id="231223"/>
    <lineage>
        <taxon>Eukaryota</taxon>
        <taxon>Metazoa</taxon>
        <taxon>Spiralia</taxon>
        <taxon>Lophotrochozoa</taxon>
        <taxon>Mollusca</taxon>
        <taxon>Gastropoda</taxon>
        <taxon>Heterobranchia</taxon>
        <taxon>Euthyneura</taxon>
        <taxon>Panpulmonata</taxon>
        <taxon>Sacoglossa</taxon>
        <taxon>Placobranchoidea</taxon>
        <taxon>Plakobranchidae</taxon>
        <taxon>Elysia</taxon>
    </lineage>
</organism>
<accession>A0AAE1ECR9</accession>
<protein>
    <submittedName>
        <fullName evidence="2">Uncharacterized protein</fullName>
    </submittedName>
</protein>
<evidence type="ECO:0000256" key="1">
    <source>
        <dbReference type="SAM" id="MobiDB-lite"/>
    </source>
</evidence>
<evidence type="ECO:0000313" key="3">
    <source>
        <dbReference type="Proteomes" id="UP001283361"/>
    </source>
</evidence>
<dbReference type="AlphaFoldDB" id="A0AAE1ECR9"/>
<feature type="region of interest" description="Disordered" evidence="1">
    <location>
        <begin position="1"/>
        <end position="24"/>
    </location>
</feature>
<keyword evidence="3" id="KW-1185">Reference proteome</keyword>
<evidence type="ECO:0000313" key="2">
    <source>
        <dbReference type="EMBL" id="KAK3802157.1"/>
    </source>
</evidence>
<dbReference type="Proteomes" id="UP001283361">
    <property type="component" value="Unassembled WGS sequence"/>
</dbReference>
<proteinExistence type="predicted"/>
<reference evidence="2" key="1">
    <citation type="journal article" date="2023" name="G3 (Bethesda)">
        <title>A reference genome for the long-term kleptoplast-retaining sea slug Elysia crispata morphotype clarki.</title>
        <authorList>
            <person name="Eastman K.E."/>
            <person name="Pendleton A.L."/>
            <person name="Shaikh M.A."/>
            <person name="Suttiyut T."/>
            <person name="Ogas R."/>
            <person name="Tomko P."/>
            <person name="Gavelis G."/>
            <person name="Widhalm J.R."/>
            <person name="Wisecaver J.H."/>
        </authorList>
    </citation>
    <scope>NUCLEOTIDE SEQUENCE</scope>
    <source>
        <strain evidence="2">ECLA1</strain>
    </source>
</reference>
<comment type="caution">
    <text evidence="2">The sequence shown here is derived from an EMBL/GenBank/DDBJ whole genome shotgun (WGS) entry which is preliminary data.</text>
</comment>
<gene>
    <name evidence="2" type="ORF">RRG08_050043</name>
</gene>
<name>A0AAE1ECR9_9GAST</name>